<organism evidence="6 7">
    <name type="scientific">Erythrobacter longus</name>
    <dbReference type="NCBI Taxonomy" id="1044"/>
    <lineage>
        <taxon>Bacteria</taxon>
        <taxon>Pseudomonadati</taxon>
        <taxon>Pseudomonadota</taxon>
        <taxon>Alphaproteobacteria</taxon>
        <taxon>Sphingomonadales</taxon>
        <taxon>Erythrobacteraceae</taxon>
        <taxon>Erythrobacter/Porphyrobacter group</taxon>
        <taxon>Erythrobacter</taxon>
    </lineage>
</organism>
<keyword evidence="2" id="KW-0812">Transmembrane</keyword>
<keyword evidence="7" id="KW-1185">Reference proteome</keyword>
<evidence type="ECO:0000313" key="6">
    <source>
        <dbReference type="EMBL" id="KEO92105.1"/>
    </source>
</evidence>
<keyword evidence="3" id="KW-1133">Transmembrane helix</keyword>
<dbReference type="Gene3D" id="3.30.1150.10">
    <property type="match status" value="1"/>
</dbReference>
<dbReference type="NCBIfam" id="TIGR01352">
    <property type="entry name" value="tonB_Cterm"/>
    <property type="match status" value="1"/>
</dbReference>
<dbReference type="InterPro" id="IPR006260">
    <property type="entry name" value="TonB/TolA_C"/>
</dbReference>
<gene>
    <name evidence="6" type="ORF">EH31_05405</name>
</gene>
<dbReference type="PROSITE" id="PS52015">
    <property type="entry name" value="TONB_CTD"/>
    <property type="match status" value="1"/>
</dbReference>
<name>A0A074MH37_ERYLO</name>
<accession>A0A074MH37</accession>
<proteinExistence type="predicted"/>
<dbReference type="EMBL" id="JMIW01000001">
    <property type="protein sequence ID" value="KEO92105.1"/>
    <property type="molecule type" value="Genomic_DNA"/>
</dbReference>
<evidence type="ECO:0000256" key="1">
    <source>
        <dbReference type="ARBA" id="ARBA00004167"/>
    </source>
</evidence>
<dbReference type="Proteomes" id="UP000027647">
    <property type="component" value="Unassembled WGS sequence"/>
</dbReference>
<dbReference type="Pfam" id="PF03544">
    <property type="entry name" value="TonB_C"/>
    <property type="match status" value="1"/>
</dbReference>
<keyword evidence="4" id="KW-0472">Membrane</keyword>
<dbReference type="GO" id="GO:0016020">
    <property type="term" value="C:membrane"/>
    <property type="evidence" value="ECO:0007669"/>
    <property type="project" value="UniProtKB-SubCell"/>
</dbReference>
<evidence type="ECO:0000256" key="4">
    <source>
        <dbReference type="ARBA" id="ARBA00023136"/>
    </source>
</evidence>
<evidence type="ECO:0000313" key="7">
    <source>
        <dbReference type="Proteomes" id="UP000027647"/>
    </source>
</evidence>
<comment type="caution">
    <text evidence="6">The sequence shown here is derived from an EMBL/GenBank/DDBJ whole genome shotgun (WGS) entry which is preliminary data.</text>
</comment>
<evidence type="ECO:0000256" key="2">
    <source>
        <dbReference type="ARBA" id="ARBA00022692"/>
    </source>
</evidence>
<dbReference type="SUPFAM" id="SSF74653">
    <property type="entry name" value="TolA/TonB C-terminal domain"/>
    <property type="match status" value="1"/>
</dbReference>
<dbReference type="GO" id="GO:0055085">
    <property type="term" value="P:transmembrane transport"/>
    <property type="evidence" value="ECO:0007669"/>
    <property type="project" value="InterPro"/>
</dbReference>
<sequence length="116" mass="12927">METRYTNSVVWQIAGDSEGIFSFDDLGLTYPAKALEEGLEGQTQIEIVVGVDERVISCKVLASSGYPMLDDETCKGVIVLDGGKRVDGSYRGDEKRTLVRSIQWEVPEEEDENDDY</sequence>
<evidence type="ECO:0000259" key="5">
    <source>
        <dbReference type="PROSITE" id="PS52015"/>
    </source>
</evidence>
<comment type="subcellular location">
    <subcellularLocation>
        <location evidence="1">Membrane</location>
        <topology evidence="1">Single-pass membrane protein</topology>
    </subcellularLocation>
</comment>
<dbReference type="AlphaFoldDB" id="A0A074MH37"/>
<dbReference type="STRING" id="1044.EH31_05405"/>
<dbReference type="InterPro" id="IPR037682">
    <property type="entry name" value="TonB_C"/>
</dbReference>
<protein>
    <recommendedName>
        <fullName evidence="5">TonB C-terminal domain-containing protein</fullName>
    </recommendedName>
</protein>
<reference evidence="6 7" key="1">
    <citation type="submission" date="2014-04" db="EMBL/GenBank/DDBJ databases">
        <title>A comprehensive comparison of genomes of Erythrobacter spp. strains.</title>
        <authorList>
            <person name="Zheng Q."/>
        </authorList>
    </citation>
    <scope>NUCLEOTIDE SEQUENCE [LARGE SCALE GENOMIC DNA]</scope>
    <source>
        <strain evidence="6 7">DSM 6997</strain>
    </source>
</reference>
<feature type="domain" description="TonB C-terminal" evidence="5">
    <location>
        <begin position="15"/>
        <end position="109"/>
    </location>
</feature>
<evidence type="ECO:0000256" key="3">
    <source>
        <dbReference type="ARBA" id="ARBA00022989"/>
    </source>
</evidence>